<protein>
    <recommendedName>
        <fullName evidence="8">Glycoside hydrolase family 127 protein</fullName>
    </recommendedName>
</protein>
<dbReference type="GO" id="GO:0005975">
    <property type="term" value="P:carbohydrate metabolic process"/>
    <property type="evidence" value="ECO:0007669"/>
    <property type="project" value="InterPro"/>
</dbReference>
<reference evidence="6 7" key="1">
    <citation type="journal article" date="2018" name="Sci. Rep.">
        <title>Genomic diversity and distribution of Bifidobacterium longum subsp. longum across the human lifespan.</title>
        <authorList>
            <person name="Odamaki T."/>
            <person name="Bottacini F."/>
            <person name="Kato K."/>
            <person name="Mitsuyama E."/>
            <person name="Yoshida K."/>
            <person name="Horigome A."/>
            <person name="Xiao J.Z."/>
            <person name="van Sinderen D."/>
        </authorList>
    </citation>
    <scope>NUCLEOTIDE SEQUENCE [LARGE SCALE GENOMIC DNA]</scope>
    <source>
        <strain evidence="4 6">MCC10008</strain>
        <strain evidence="5 7">MCC10076</strain>
    </source>
</reference>
<proteinExistence type="predicted"/>
<reference evidence="5" key="2">
    <citation type="submission" date="2019-02" db="EMBL/GenBank/DDBJ databases">
        <authorList>
            <person name="Odamaki T."/>
        </authorList>
    </citation>
    <scope>NUCLEOTIDE SEQUENCE</scope>
    <source>
        <strain evidence="4">MCC10008</strain>
        <strain evidence="5">MCC10076</strain>
    </source>
</reference>
<feature type="domain" description="Non-reducing end beta-L-arabinofuranosidase-like GH127 catalytic" evidence="1">
    <location>
        <begin position="12"/>
        <end position="440"/>
    </location>
</feature>
<comment type="caution">
    <text evidence="5">The sequence shown here is derived from an EMBL/GenBank/DDBJ whole genome shotgun (WGS) entry which is preliminary data.</text>
</comment>
<evidence type="ECO:0000313" key="7">
    <source>
        <dbReference type="Proteomes" id="UP000292751"/>
    </source>
</evidence>
<feature type="domain" description="Non-reducing end beta-L-arabinofuranosidase-like GH127 middle" evidence="2">
    <location>
        <begin position="452"/>
        <end position="548"/>
    </location>
</feature>
<dbReference type="PANTHER" id="PTHR43465">
    <property type="entry name" value="DUF1680 DOMAIN PROTEIN (AFU_ORTHOLOGUE AFUA_1G08910)"/>
    <property type="match status" value="1"/>
</dbReference>
<dbReference type="PANTHER" id="PTHR43465:SF2">
    <property type="entry name" value="DUF1680 DOMAIN PROTEIN (AFU_ORTHOLOGUE AFUA_1G08910)"/>
    <property type="match status" value="1"/>
</dbReference>
<dbReference type="Pfam" id="PF07944">
    <property type="entry name" value="Beta-AFase-like_GH127_cat"/>
    <property type="match status" value="1"/>
</dbReference>
<dbReference type="InterPro" id="IPR008928">
    <property type="entry name" value="6-hairpin_glycosidase_sf"/>
</dbReference>
<evidence type="ECO:0008006" key="8">
    <source>
        <dbReference type="Google" id="ProtNLM"/>
    </source>
</evidence>
<sequence length="668" mass="74251">MVKGLKKRTIMNVTITSPFWKRRRDQIVESVIPYQWGVMNDEIDTTVPDDPAGNQLADNKSHAVANLKVAAGELDDEFHGMVFQDSDVYKWLEEAAYALAYHPDPELKALCDRTVDLIARAQQSDGYLDTPYQIKSGVWADRPRFSLIQQSHEMYVMGHYIEAAVAYHQVTGNEQALEVAKKMADCLDANFGPEEGKIHGADGHPEIELALAKLYEETGEKRYLTLSQYLIDVRGQDPQFYAKQLKAMNGDNIFHDLGFYKPTYFQAAEPVRDQQTADGHAVRVGYLCTGVAHVGRLLGDQGLIDTAKRFWKNIVTRRMYVTGAIGSTHVGESFTYDYDLPNDTMYGETCASVAMSMFAQQMLDLEPKGEYADVLEKELFNGSIAGISLDGKQYYYVNALETTPDGLDNPDRHHVLSHRVDWFGCACCPANIARLIASVDRYIYTERDGGKTVLSHQFIANKADFASGLTVEQRSDFPWDSHVEYTVSLPASAADSSVRFGLRIPGWSLGSYTLTVNGKPAVGSLEDGFVYLVVNAGDTLEIALELDMSVKFVRANSRVRSDAGQVAVMRGPLVYCAEQVDNPGDLWNYRLADGVTGADAAVAFQADLLGGVDTVDLPAVREHADEDDAPLYVDADEPRAGEPATLRLVPYYSWANREIGEMRVFQRR</sequence>
<accession>A0A4R0U4U5</accession>
<evidence type="ECO:0000259" key="3">
    <source>
        <dbReference type="Pfam" id="PF20737"/>
    </source>
</evidence>
<name>A0A4R0U4U5_BIFLL</name>
<dbReference type="InterPro" id="IPR012341">
    <property type="entry name" value="6hp_glycosidase-like_sf"/>
</dbReference>
<dbReference type="EMBL" id="SHPR01000002">
    <property type="protein sequence ID" value="TCD85527.1"/>
    <property type="molecule type" value="Genomic_DNA"/>
</dbReference>
<feature type="domain" description="Non-reducing end beta-L-arabinofuranosidase-like GH127 C-terminal" evidence="3">
    <location>
        <begin position="550"/>
        <end position="666"/>
    </location>
</feature>
<evidence type="ECO:0000259" key="1">
    <source>
        <dbReference type="Pfam" id="PF07944"/>
    </source>
</evidence>
<dbReference type="Proteomes" id="UP000292751">
    <property type="component" value="Unassembled WGS sequence"/>
</dbReference>
<dbReference type="Pfam" id="PF20737">
    <property type="entry name" value="Glyco_hydro127C"/>
    <property type="match status" value="1"/>
</dbReference>
<dbReference type="InterPro" id="IPR012878">
    <property type="entry name" value="Beta-AFase-like_GH127_cat"/>
</dbReference>
<dbReference type="InterPro" id="IPR049046">
    <property type="entry name" value="Beta-AFase-like_GH127_middle"/>
</dbReference>
<dbReference type="EMBL" id="SHRX01000006">
    <property type="protein sequence ID" value="TCF00613.1"/>
    <property type="molecule type" value="Genomic_DNA"/>
</dbReference>
<evidence type="ECO:0000313" key="4">
    <source>
        <dbReference type="EMBL" id="TCD85527.1"/>
    </source>
</evidence>
<dbReference type="SUPFAM" id="SSF48208">
    <property type="entry name" value="Six-hairpin glycosidases"/>
    <property type="match status" value="1"/>
</dbReference>
<dbReference type="Pfam" id="PF20736">
    <property type="entry name" value="Glyco_hydro127M"/>
    <property type="match status" value="1"/>
</dbReference>
<evidence type="ECO:0000313" key="5">
    <source>
        <dbReference type="EMBL" id="TCF00613.1"/>
    </source>
</evidence>
<dbReference type="InterPro" id="IPR049049">
    <property type="entry name" value="Beta-AFase-like_GH127_C"/>
</dbReference>
<evidence type="ECO:0000259" key="2">
    <source>
        <dbReference type="Pfam" id="PF20736"/>
    </source>
</evidence>
<dbReference type="Proteomes" id="UP000292241">
    <property type="component" value="Unassembled WGS sequence"/>
</dbReference>
<dbReference type="AlphaFoldDB" id="A0A4R0U4U5"/>
<dbReference type="InterPro" id="IPR049174">
    <property type="entry name" value="Beta-AFase-like"/>
</dbReference>
<evidence type="ECO:0000313" key="6">
    <source>
        <dbReference type="Proteomes" id="UP000292241"/>
    </source>
</evidence>
<gene>
    <name evidence="4" type="ORF">MCC10008_0183</name>
    <name evidence="5" type="ORF">MCC10076_0263</name>
</gene>
<dbReference type="Gene3D" id="1.50.10.10">
    <property type="match status" value="1"/>
</dbReference>
<organism evidence="5 7">
    <name type="scientific">Bifidobacterium longum subsp. longum</name>
    <dbReference type="NCBI Taxonomy" id="1679"/>
    <lineage>
        <taxon>Bacteria</taxon>
        <taxon>Bacillati</taxon>
        <taxon>Actinomycetota</taxon>
        <taxon>Actinomycetes</taxon>
        <taxon>Bifidobacteriales</taxon>
        <taxon>Bifidobacteriaceae</taxon>
        <taxon>Bifidobacterium</taxon>
    </lineage>
</organism>